<dbReference type="PANTHER" id="PTHR36115:SF4">
    <property type="entry name" value="MEMBRANE PROTEIN"/>
    <property type="match status" value="1"/>
</dbReference>
<evidence type="ECO:0000256" key="3">
    <source>
        <dbReference type="ARBA" id="ARBA00022692"/>
    </source>
</evidence>
<keyword evidence="9" id="KW-1185">Reference proteome</keyword>
<evidence type="ECO:0000256" key="5">
    <source>
        <dbReference type="ARBA" id="ARBA00023136"/>
    </source>
</evidence>
<proteinExistence type="predicted"/>
<dbReference type="EMBL" id="LRRQ01000018">
    <property type="protein sequence ID" value="OAM91592.1"/>
    <property type="molecule type" value="Genomic_DNA"/>
</dbReference>
<evidence type="ECO:0000313" key="9">
    <source>
        <dbReference type="Proteomes" id="UP000078486"/>
    </source>
</evidence>
<accession>A0A178IP79</accession>
<protein>
    <recommendedName>
        <fullName evidence="7">RDD domain-containing protein</fullName>
    </recommendedName>
</protein>
<evidence type="ECO:0000313" key="8">
    <source>
        <dbReference type="EMBL" id="OAM91592.1"/>
    </source>
</evidence>
<evidence type="ECO:0000256" key="1">
    <source>
        <dbReference type="ARBA" id="ARBA00004651"/>
    </source>
</evidence>
<dbReference type="Proteomes" id="UP000078486">
    <property type="component" value="Unassembled WGS sequence"/>
</dbReference>
<sequence>MSAELRYAGFWKRFGAMWLDALFLLPLVLVVFWGNSRFRLFQMYYLLPGFAVGAFYGIYLVKRFGGTPGKLIAGLRITKLDGAAIGYREAVLRDAPGWLLSLALSIGLAVAASRMSDVEYLSLTFVERSRRLKEFVPSWHQPLQMLQTIWIWGEFVVLLTNKKKRALHDFIAGTVVILKEPNRVPVAD</sequence>
<evidence type="ECO:0000259" key="7">
    <source>
        <dbReference type="Pfam" id="PF06271"/>
    </source>
</evidence>
<name>A0A178IP79_9BACT</name>
<feature type="domain" description="RDD" evidence="7">
    <location>
        <begin position="7"/>
        <end position="173"/>
    </location>
</feature>
<dbReference type="PANTHER" id="PTHR36115">
    <property type="entry name" value="PROLINE-RICH ANTIGEN HOMOLOG-RELATED"/>
    <property type="match status" value="1"/>
</dbReference>
<evidence type="ECO:0000256" key="6">
    <source>
        <dbReference type="SAM" id="Phobius"/>
    </source>
</evidence>
<dbReference type="Pfam" id="PF06271">
    <property type="entry name" value="RDD"/>
    <property type="match status" value="1"/>
</dbReference>
<evidence type="ECO:0000256" key="2">
    <source>
        <dbReference type="ARBA" id="ARBA00022475"/>
    </source>
</evidence>
<evidence type="ECO:0000256" key="4">
    <source>
        <dbReference type="ARBA" id="ARBA00022989"/>
    </source>
</evidence>
<dbReference type="OrthoDB" id="9793824at2"/>
<dbReference type="GO" id="GO:0005886">
    <property type="term" value="C:plasma membrane"/>
    <property type="evidence" value="ECO:0007669"/>
    <property type="project" value="UniProtKB-SubCell"/>
</dbReference>
<reference evidence="8 9" key="1">
    <citation type="submission" date="2016-01" db="EMBL/GenBank/DDBJ databases">
        <title>High potential of lignocellulose degradation of a new Verrucomicrobia species.</title>
        <authorList>
            <person name="Wang Y."/>
            <person name="Shi Y."/>
            <person name="Qiu Z."/>
            <person name="Liu S."/>
            <person name="Yang H."/>
        </authorList>
    </citation>
    <scope>NUCLEOTIDE SEQUENCE [LARGE SCALE GENOMIC DNA]</scope>
    <source>
        <strain evidence="8 9">TSB47</strain>
    </source>
</reference>
<organism evidence="8 9">
    <name type="scientific">Termitidicoccus mucosus</name>
    <dbReference type="NCBI Taxonomy" id="1184151"/>
    <lineage>
        <taxon>Bacteria</taxon>
        <taxon>Pseudomonadati</taxon>
        <taxon>Verrucomicrobiota</taxon>
        <taxon>Opitutia</taxon>
        <taxon>Opitutales</taxon>
        <taxon>Opitutaceae</taxon>
        <taxon>Termitidicoccus</taxon>
    </lineage>
</organism>
<gene>
    <name evidence="8" type="ORF">AW736_01990</name>
</gene>
<dbReference type="InterPro" id="IPR010432">
    <property type="entry name" value="RDD"/>
</dbReference>
<dbReference type="AlphaFoldDB" id="A0A178IP79"/>
<keyword evidence="5 6" id="KW-0472">Membrane</keyword>
<dbReference type="RefSeq" id="WP_145928509.1">
    <property type="nucleotide sequence ID" value="NZ_CP109796.1"/>
</dbReference>
<feature type="transmembrane region" description="Helical" evidence="6">
    <location>
        <begin position="43"/>
        <end position="61"/>
    </location>
</feature>
<keyword evidence="3 6" id="KW-0812">Transmembrane</keyword>
<keyword evidence="2" id="KW-1003">Cell membrane</keyword>
<keyword evidence="4 6" id="KW-1133">Transmembrane helix</keyword>
<comment type="subcellular location">
    <subcellularLocation>
        <location evidence="1">Cell membrane</location>
        <topology evidence="1">Multi-pass membrane protein</topology>
    </subcellularLocation>
</comment>
<feature type="transmembrane region" description="Helical" evidence="6">
    <location>
        <begin position="15"/>
        <end position="34"/>
    </location>
</feature>
<dbReference type="InterPro" id="IPR051791">
    <property type="entry name" value="Pra-immunoreactive"/>
</dbReference>
<comment type="caution">
    <text evidence="8">The sequence shown here is derived from an EMBL/GenBank/DDBJ whole genome shotgun (WGS) entry which is preliminary data.</text>
</comment>